<dbReference type="Proteomes" id="UP001293254">
    <property type="component" value="Unassembled WGS sequence"/>
</dbReference>
<reference evidence="2" key="2">
    <citation type="journal article" date="2024" name="Plant">
        <title>Genomic evolution and insights into agronomic trait innovations of Sesamum species.</title>
        <authorList>
            <person name="Miao H."/>
            <person name="Wang L."/>
            <person name="Qu L."/>
            <person name="Liu H."/>
            <person name="Sun Y."/>
            <person name="Le M."/>
            <person name="Wang Q."/>
            <person name="Wei S."/>
            <person name="Zheng Y."/>
            <person name="Lin W."/>
            <person name="Duan Y."/>
            <person name="Cao H."/>
            <person name="Xiong S."/>
            <person name="Wang X."/>
            <person name="Wei L."/>
            <person name="Li C."/>
            <person name="Ma Q."/>
            <person name="Ju M."/>
            <person name="Zhao R."/>
            <person name="Li G."/>
            <person name="Mu C."/>
            <person name="Tian Q."/>
            <person name="Mei H."/>
            <person name="Zhang T."/>
            <person name="Gao T."/>
            <person name="Zhang H."/>
        </authorList>
    </citation>
    <scope>NUCLEOTIDE SEQUENCE</scope>
    <source>
        <strain evidence="2">3651</strain>
    </source>
</reference>
<dbReference type="EMBL" id="JACGWO010000004">
    <property type="protein sequence ID" value="KAK4428451.1"/>
    <property type="molecule type" value="Genomic_DNA"/>
</dbReference>
<proteinExistence type="predicted"/>
<keyword evidence="3" id="KW-1185">Reference proteome</keyword>
<name>A0AAE2CNA5_9LAMI</name>
<evidence type="ECO:0000313" key="3">
    <source>
        <dbReference type="Proteomes" id="UP001293254"/>
    </source>
</evidence>
<comment type="caution">
    <text evidence="2">The sequence shown here is derived from an EMBL/GenBank/DDBJ whole genome shotgun (WGS) entry which is preliminary data.</text>
</comment>
<feature type="region of interest" description="Disordered" evidence="1">
    <location>
        <begin position="1"/>
        <end position="25"/>
    </location>
</feature>
<evidence type="ECO:0000313" key="2">
    <source>
        <dbReference type="EMBL" id="KAK4428451.1"/>
    </source>
</evidence>
<feature type="compositionally biased region" description="Polar residues" evidence="1">
    <location>
        <begin position="1"/>
        <end position="23"/>
    </location>
</feature>
<evidence type="ECO:0000256" key="1">
    <source>
        <dbReference type="SAM" id="MobiDB-lite"/>
    </source>
</evidence>
<organism evidence="2 3">
    <name type="scientific">Sesamum alatum</name>
    <dbReference type="NCBI Taxonomy" id="300844"/>
    <lineage>
        <taxon>Eukaryota</taxon>
        <taxon>Viridiplantae</taxon>
        <taxon>Streptophyta</taxon>
        <taxon>Embryophyta</taxon>
        <taxon>Tracheophyta</taxon>
        <taxon>Spermatophyta</taxon>
        <taxon>Magnoliopsida</taxon>
        <taxon>eudicotyledons</taxon>
        <taxon>Gunneridae</taxon>
        <taxon>Pentapetalae</taxon>
        <taxon>asterids</taxon>
        <taxon>lamiids</taxon>
        <taxon>Lamiales</taxon>
        <taxon>Pedaliaceae</taxon>
        <taxon>Sesamum</taxon>
    </lineage>
</organism>
<protein>
    <submittedName>
        <fullName evidence="2">Uncharacterized protein</fullName>
    </submittedName>
</protein>
<reference evidence="2" key="1">
    <citation type="submission" date="2020-06" db="EMBL/GenBank/DDBJ databases">
        <authorList>
            <person name="Li T."/>
            <person name="Hu X."/>
            <person name="Zhang T."/>
            <person name="Song X."/>
            <person name="Zhang H."/>
            <person name="Dai N."/>
            <person name="Sheng W."/>
            <person name="Hou X."/>
            <person name="Wei L."/>
        </authorList>
    </citation>
    <scope>NUCLEOTIDE SEQUENCE</scope>
    <source>
        <strain evidence="2">3651</strain>
        <tissue evidence="2">Leaf</tissue>
    </source>
</reference>
<accession>A0AAE2CNA5</accession>
<dbReference type="AlphaFoldDB" id="A0AAE2CNA5"/>
<gene>
    <name evidence="2" type="ORF">Salat_1144700</name>
</gene>
<sequence length="168" mass="19281">MSMFETNENLIKQALPSQPQSQGDLKLLQNPEDDDITKLSQFQNQNLGLKKRSVGGDILLEDLRRSVCFQEELYQKVEEELIEMYSVNLNLDIYSKALQESLREAEDDIRIMGGKLNELAEELKLSTASQNELMIRLAERPQLIFMHLMSTNLVAFPGSVIWLCKISF</sequence>